<gene>
    <name evidence="2" type="ORF">TRFO_05586</name>
</gene>
<feature type="compositionally biased region" description="Polar residues" evidence="1">
    <location>
        <begin position="15"/>
        <end position="24"/>
    </location>
</feature>
<dbReference type="Proteomes" id="UP000179807">
    <property type="component" value="Unassembled WGS sequence"/>
</dbReference>
<dbReference type="VEuPathDB" id="TrichDB:TRFO_05586"/>
<dbReference type="RefSeq" id="XP_068359524.1">
    <property type="nucleotide sequence ID" value="XM_068492579.1"/>
</dbReference>
<evidence type="ECO:0000313" key="3">
    <source>
        <dbReference type="Proteomes" id="UP000179807"/>
    </source>
</evidence>
<feature type="region of interest" description="Disordered" evidence="1">
    <location>
        <begin position="1"/>
        <end position="24"/>
    </location>
</feature>
<dbReference type="GeneID" id="94827283"/>
<comment type="caution">
    <text evidence="2">The sequence shown here is derived from an EMBL/GenBank/DDBJ whole genome shotgun (WGS) entry which is preliminary data.</text>
</comment>
<name>A0A1J4K9K8_9EUKA</name>
<dbReference type="Gene3D" id="3.40.50.300">
    <property type="entry name" value="P-loop containing nucleotide triphosphate hydrolases"/>
    <property type="match status" value="1"/>
</dbReference>
<feature type="compositionally biased region" description="Basic and acidic residues" evidence="1">
    <location>
        <begin position="1"/>
        <end position="12"/>
    </location>
</feature>
<reference evidence="2" key="1">
    <citation type="submission" date="2016-10" db="EMBL/GenBank/DDBJ databases">
        <authorList>
            <person name="Benchimol M."/>
            <person name="Almeida L.G."/>
            <person name="Vasconcelos A.T."/>
            <person name="Perreira-Neves A."/>
            <person name="Rosa I.A."/>
            <person name="Tasca T."/>
            <person name="Bogo M.R."/>
            <person name="de Souza W."/>
        </authorList>
    </citation>
    <scope>NUCLEOTIDE SEQUENCE [LARGE SCALE GENOMIC DNA]</scope>
    <source>
        <strain evidence="2">K</strain>
    </source>
</reference>
<dbReference type="AlphaFoldDB" id="A0A1J4K9K8"/>
<evidence type="ECO:0000256" key="1">
    <source>
        <dbReference type="SAM" id="MobiDB-lite"/>
    </source>
</evidence>
<dbReference type="OrthoDB" id="10459979at2759"/>
<evidence type="ECO:0000313" key="2">
    <source>
        <dbReference type="EMBL" id="OHT06388.1"/>
    </source>
</evidence>
<accession>A0A1J4K9K8</accession>
<keyword evidence="3" id="KW-1185">Reference proteome</keyword>
<dbReference type="EMBL" id="MLAK01000727">
    <property type="protein sequence ID" value="OHT06388.1"/>
    <property type="molecule type" value="Genomic_DNA"/>
</dbReference>
<organism evidence="2 3">
    <name type="scientific">Tritrichomonas foetus</name>
    <dbReference type="NCBI Taxonomy" id="1144522"/>
    <lineage>
        <taxon>Eukaryota</taxon>
        <taxon>Metamonada</taxon>
        <taxon>Parabasalia</taxon>
        <taxon>Tritrichomonadida</taxon>
        <taxon>Tritrichomonadidae</taxon>
        <taxon>Tritrichomonas</taxon>
    </lineage>
</organism>
<dbReference type="SUPFAM" id="SSF52540">
    <property type="entry name" value="P-loop containing nucleoside triphosphate hydrolases"/>
    <property type="match status" value="1"/>
</dbReference>
<dbReference type="InterPro" id="IPR027417">
    <property type="entry name" value="P-loop_NTPase"/>
</dbReference>
<sequence>MGCGHSREENKAKSVASTNQPKRSQQPKAPVLLFYLPSNVRDLLTRLIASHLITSETATQADRLNIRFVDVPNQRSYRRFWPREFTNKQDYAAALYIADIRDRANLLMNARTLNWFLKLVLDKYNLIVVAICSNEVQLNEFQSMLCAQIEPLVLSETNPETVLNFVEIITTAVSRYNDTKKRTADVTMRGK</sequence>
<protein>
    <submittedName>
        <fullName evidence="2">Uncharacterized protein</fullName>
    </submittedName>
</protein>
<proteinExistence type="predicted"/>